<dbReference type="Pfam" id="PF13621">
    <property type="entry name" value="Cupin_8"/>
    <property type="match status" value="1"/>
</dbReference>
<dbReference type="Proteomes" id="UP000005446">
    <property type="component" value="Unassembled WGS sequence"/>
</dbReference>
<proteinExistence type="predicted"/>
<reference evidence="2 3" key="1">
    <citation type="journal article" date="2012" name="Eukaryot. Cell">
        <title>Genome sequence of the fungus Glarea lozoyensis: the first genome sequence of a species from the Helotiaceae family.</title>
        <authorList>
            <person name="Youssar L."/>
            <person name="Gruening B.A."/>
            <person name="Erxleben A."/>
            <person name="Guenther S."/>
            <person name="Huettel W."/>
        </authorList>
    </citation>
    <scope>NUCLEOTIDE SEQUENCE [LARGE SCALE GENOMIC DNA]</scope>
    <source>
        <strain evidence="3">ATCC 74030 / MF5533</strain>
    </source>
</reference>
<comment type="caution">
    <text evidence="2">The sequence shown here is derived from an EMBL/GenBank/DDBJ whole genome shotgun (WGS) entry which is preliminary data.</text>
</comment>
<evidence type="ECO:0000313" key="3">
    <source>
        <dbReference type="Proteomes" id="UP000005446"/>
    </source>
</evidence>
<organism evidence="2 3">
    <name type="scientific">Glarea lozoyensis (strain ATCC 74030 / MF5533)</name>
    <dbReference type="NCBI Taxonomy" id="1104152"/>
    <lineage>
        <taxon>Eukaryota</taxon>
        <taxon>Fungi</taxon>
        <taxon>Dikarya</taxon>
        <taxon>Ascomycota</taxon>
        <taxon>Pezizomycotina</taxon>
        <taxon>Leotiomycetes</taxon>
        <taxon>Helotiales</taxon>
        <taxon>Helotiaceae</taxon>
        <taxon>Glarea</taxon>
    </lineage>
</organism>
<dbReference type="InterPro" id="IPR014710">
    <property type="entry name" value="RmlC-like_jellyroll"/>
</dbReference>
<dbReference type="SUPFAM" id="SSF51197">
    <property type="entry name" value="Clavaminate synthase-like"/>
    <property type="match status" value="1"/>
</dbReference>
<dbReference type="InterPro" id="IPR041667">
    <property type="entry name" value="Cupin_8"/>
</dbReference>
<dbReference type="EMBL" id="AGUE01000230">
    <property type="protein sequence ID" value="EHK96668.1"/>
    <property type="molecule type" value="Genomic_DNA"/>
</dbReference>
<evidence type="ECO:0000259" key="1">
    <source>
        <dbReference type="Pfam" id="PF13621"/>
    </source>
</evidence>
<sequence>MDPAPSADPIRRMLETYNELNSSQITELQEVPSPLEFMRFVSANRPFVVRGGAGDWKATQTWNASTLKEAMAGMSVNVAVTPEGSSKFDVRASENDK</sequence>
<keyword evidence="3" id="KW-1185">Reference proteome</keyword>
<dbReference type="Gene3D" id="2.60.120.10">
    <property type="entry name" value="Jelly Rolls"/>
    <property type="match status" value="1"/>
</dbReference>
<dbReference type="AlphaFoldDB" id="H0EXV8"/>
<accession>H0EXV8</accession>
<dbReference type="OrthoDB" id="415358at2759"/>
<evidence type="ECO:0000313" key="2">
    <source>
        <dbReference type="EMBL" id="EHK96668.1"/>
    </source>
</evidence>
<name>H0EXV8_GLAL7</name>
<feature type="domain" description="Cupin-like" evidence="1">
    <location>
        <begin position="36"/>
        <end position="86"/>
    </location>
</feature>
<dbReference type="HOGENOM" id="CLU_2346893_0_0_1"/>
<dbReference type="InParanoid" id="H0EXV8"/>
<protein>
    <submittedName>
        <fullName evidence="2">Putative JmjC domain-containing protein 7</fullName>
    </submittedName>
</protein>
<gene>
    <name evidence="2" type="ORF">M7I_7648</name>
</gene>